<comment type="function">
    <text evidence="1">This enzyme is involved in nucleotide metabolism: it produces dUMP, the immediate precursor of thymidine nucleotides and it decreases the intracellular concentration of dUTP so that uracil cannot be incorporated into DNA.</text>
</comment>
<dbReference type="SUPFAM" id="SSF51283">
    <property type="entry name" value="dUTPase-like"/>
    <property type="match status" value="1"/>
</dbReference>
<proteinExistence type="inferred from homology"/>
<evidence type="ECO:0000256" key="3">
    <source>
        <dbReference type="ARBA" id="ARBA00012379"/>
    </source>
</evidence>
<dbReference type="Proteomes" id="UP000294706">
    <property type="component" value="Segment"/>
</dbReference>
<dbReference type="InterPro" id="IPR036157">
    <property type="entry name" value="dUTPase-like_sf"/>
</dbReference>
<dbReference type="EMBL" id="MK388094">
    <property type="protein sequence ID" value="QAV34494.1"/>
    <property type="molecule type" value="Genomic_DNA"/>
</dbReference>
<dbReference type="InterPro" id="IPR029054">
    <property type="entry name" value="dUTPase-like"/>
</dbReference>
<gene>
    <name evidence="11" type="primary">m012L</name>
</gene>
<dbReference type="CDD" id="cd07557">
    <property type="entry name" value="trimeric_dUTPase"/>
    <property type="match status" value="1"/>
</dbReference>
<dbReference type="InterPro" id="IPR008181">
    <property type="entry name" value="dUTPase"/>
</dbReference>
<dbReference type="EC" id="3.6.1.23" evidence="3"/>
<keyword evidence="6 11" id="KW-0378">Hydrolase</keyword>
<evidence type="ECO:0000259" key="10">
    <source>
        <dbReference type="Pfam" id="PF00692"/>
    </source>
</evidence>
<dbReference type="GO" id="GO:0000287">
    <property type="term" value="F:magnesium ion binding"/>
    <property type="evidence" value="ECO:0007669"/>
    <property type="project" value="InterPro"/>
</dbReference>
<dbReference type="PANTHER" id="PTHR11241">
    <property type="entry name" value="DEOXYURIDINE 5'-TRIPHOSPHATE NUCLEOTIDOHYDROLASE"/>
    <property type="match status" value="1"/>
</dbReference>
<accession>A0A481N1L8</accession>
<sequence length="148" mass="16103">MFFYKEVMDTVKCVKFSEHASLPTKATADAAGYDLYSAYAYIIPPHKRCLVKTDIGLGIPEGCYGRIAPRSGMSLKFSIDVGGGVIDRDYRGNIGIILINNGNDTYYVKKGDKVAQIIFEKVTSVNIESVGTLNTTTRGHNGFGSSGY</sequence>
<evidence type="ECO:0000256" key="2">
    <source>
        <dbReference type="ARBA" id="ARBA00006581"/>
    </source>
</evidence>
<evidence type="ECO:0000256" key="5">
    <source>
        <dbReference type="ARBA" id="ARBA00022723"/>
    </source>
</evidence>
<evidence type="ECO:0000256" key="7">
    <source>
        <dbReference type="ARBA" id="ARBA00022842"/>
    </source>
</evidence>
<dbReference type="Pfam" id="PF00692">
    <property type="entry name" value="dUTPase"/>
    <property type="match status" value="1"/>
</dbReference>
<comment type="similarity">
    <text evidence="2">Belongs to the dUTPase family.</text>
</comment>
<evidence type="ECO:0000256" key="9">
    <source>
        <dbReference type="ARBA" id="ARBA00030698"/>
    </source>
</evidence>
<evidence type="ECO:0000313" key="12">
    <source>
        <dbReference type="Proteomes" id="UP000294706"/>
    </source>
</evidence>
<keyword evidence="8" id="KW-0546">Nucleotide metabolism</keyword>
<evidence type="ECO:0000256" key="8">
    <source>
        <dbReference type="ARBA" id="ARBA00023080"/>
    </source>
</evidence>
<evidence type="ECO:0000256" key="4">
    <source>
        <dbReference type="ARBA" id="ARBA00021732"/>
    </source>
</evidence>
<name>A0A481N1L8_9POXV</name>
<dbReference type="PANTHER" id="PTHR11241:SF0">
    <property type="entry name" value="DEOXYURIDINE 5'-TRIPHOSPHATE NUCLEOTIDOHYDROLASE"/>
    <property type="match status" value="1"/>
</dbReference>
<feature type="domain" description="dUTPase-like" evidence="10">
    <location>
        <begin position="19"/>
        <end position="147"/>
    </location>
</feature>
<keyword evidence="5" id="KW-0479">Metal-binding</keyword>
<reference evidence="11 12" key="1">
    <citation type="journal article" date="2019" name="J. Virol.">
        <title>Punctuated evolution of myxoma virus: rapid and disjunct evolution of a recent viral lineage in Australia.</title>
        <authorList>
            <person name="Eden J.-S."/>
            <person name="Kerr P.J."/>
            <person name="Holmes E.C."/>
        </authorList>
    </citation>
    <scope>NUCLEOTIDE SEQUENCE [LARGE SCALE GENOMIC DNA]</scope>
    <source>
        <strain evidence="11">Aust/SA/Coomandook/12-2013</strain>
    </source>
</reference>
<evidence type="ECO:0000313" key="11">
    <source>
        <dbReference type="EMBL" id="QAV34494.1"/>
    </source>
</evidence>
<dbReference type="NCBIfam" id="TIGR00576">
    <property type="entry name" value="dut"/>
    <property type="match status" value="1"/>
</dbReference>
<dbReference type="NCBIfam" id="NF001862">
    <property type="entry name" value="PRK00601.1"/>
    <property type="match status" value="1"/>
</dbReference>
<protein>
    <recommendedName>
        <fullName evidence="4">Deoxyuridine 5'-triphosphate nucleotidohydrolase</fullName>
        <ecNumber evidence="3">3.6.1.23</ecNumber>
    </recommendedName>
    <alternativeName>
        <fullName evidence="9">dUTP pyrophosphatase</fullName>
    </alternativeName>
</protein>
<evidence type="ECO:0000256" key="6">
    <source>
        <dbReference type="ARBA" id="ARBA00022801"/>
    </source>
</evidence>
<dbReference type="InterPro" id="IPR033704">
    <property type="entry name" value="dUTPase_trimeric"/>
</dbReference>
<dbReference type="GO" id="GO:0046081">
    <property type="term" value="P:dUTP catabolic process"/>
    <property type="evidence" value="ECO:0007669"/>
    <property type="project" value="InterPro"/>
</dbReference>
<organism evidence="11 12">
    <name type="scientific">Myxoma virus</name>
    <dbReference type="NCBI Taxonomy" id="10273"/>
    <lineage>
        <taxon>Viruses</taxon>
        <taxon>Varidnaviria</taxon>
        <taxon>Bamfordvirae</taxon>
        <taxon>Nucleocytoviricota</taxon>
        <taxon>Pokkesviricetes</taxon>
        <taxon>Chitovirales</taxon>
        <taxon>Poxviridae</taxon>
        <taxon>Chordopoxvirinae</taxon>
        <taxon>Leporipoxvirus</taxon>
        <taxon>Leporipoxvirus myxoma</taxon>
    </lineage>
</organism>
<keyword evidence="7" id="KW-0460">Magnesium</keyword>
<dbReference type="Gene3D" id="2.70.40.10">
    <property type="match status" value="1"/>
</dbReference>
<evidence type="ECO:0000256" key="1">
    <source>
        <dbReference type="ARBA" id="ARBA00003495"/>
    </source>
</evidence>
<dbReference type="GO" id="GO:0004170">
    <property type="term" value="F:dUTP diphosphatase activity"/>
    <property type="evidence" value="ECO:0007669"/>
    <property type="project" value="UniProtKB-EC"/>
</dbReference>
<dbReference type="GO" id="GO:0006226">
    <property type="term" value="P:dUMP biosynthetic process"/>
    <property type="evidence" value="ECO:0007669"/>
    <property type="project" value="InterPro"/>
</dbReference>